<feature type="compositionally biased region" description="Basic and acidic residues" evidence="1">
    <location>
        <begin position="36"/>
        <end position="60"/>
    </location>
</feature>
<feature type="signal peptide" evidence="2">
    <location>
        <begin position="1"/>
        <end position="18"/>
    </location>
</feature>
<dbReference type="Proteomes" id="UP000250780">
    <property type="component" value="Unassembled WGS sequence"/>
</dbReference>
<protein>
    <submittedName>
        <fullName evidence="3">Uncharacterized protein</fullName>
    </submittedName>
</protein>
<dbReference type="RefSeq" id="WP_021570200.1">
    <property type="nucleotide sequence ID" value="NZ_CP138397.1"/>
</dbReference>
<proteinExistence type="predicted"/>
<dbReference type="EMBL" id="UASD01000009">
    <property type="protein sequence ID" value="SPX16725.1"/>
    <property type="molecule type" value="Genomic_DNA"/>
</dbReference>
<evidence type="ECO:0000256" key="2">
    <source>
        <dbReference type="SAM" id="SignalP"/>
    </source>
</evidence>
<evidence type="ECO:0000313" key="4">
    <source>
        <dbReference type="Proteomes" id="UP000250780"/>
    </source>
</evidence>
<gene>
    <name evidence="3" type="ORF">NCTC9073_04507</name>
</gene>
<accession>A0A2X1Q506</accession>
<reference evidence="3 4" key="1">
    <citation type="submission" date="2018-06" db="EMBL/GenBank/DDBJ databases">
        <authorList>
            <consortium name="Pathogen Informatics"/>
            <person name="Doyle S."/>
        </authorList>
    </citation>
    <scope>NUCLEOTIDE SEQUENCE [LARGE SCALE GENOMIC DNA]</scope>
    <source>
        <strain evidence="3 4">NCTC9073</strain>
    </source>
</reference>
<organism evidence="3 4">
    <name type="scientific">Escherichia coli</name>
    <dbReference type="NCBI Taxonomy" id="562"/>
    <lineage>
        <taxon>Bacteria</taxon>
        <taxon>Pseudomonadati</taxon>
        <taxon>Pseudomonadota</taxon>
        <taxon>Gammaproteobacteria</taxon>
        <taxon>Enterobacterales</taxon>
        <taxon>Enterobacteriaceae</taxon>
        <taxon>Escherichia</taxon>
    </lineage>
</organism>
<evidence type="ECO:0000256" key="1">
    <source>
        <dbReference type="SAM" id="MobiDB-lite"/>
    </source>
</evidence>
<feature type="region of interest" description="Disordered" evidence="1">
    <location>
        <begin position="28"/>
        <end position="60"/>
    </location>
</feature>
<name>A0A2X1Q506_ECOLX</name>
<dbReference type="PROSITE" id="PS51257">
    <property type="entry name" value="PROKAR_LIPOPROTEIN"/>
    <property type="match status" value="1"/>
</dbReference>
<evidence type="ECO:0000313" key="3">
    <source>
        <dbReference type="EMBL" id="SPX16725.1"/>
    </source>
</evidence>
<sequence>MKYMIQMLTLLLSLSLMAGCSEKEENCEKTNQQQEQCEKQDGTIYDSLKEPVDRSKSKGF</sequence>
<keyword evidence="2" id="KW-0732">Signal</keyword>
<feature type="chain" id="PRO_5043747277" evidence="2">
    <location>
        <begin position="19"/>
        <end position="60"/>
    </location>
</feature>
<dbReference type="AlphaFoldDB" id="A0A2X1Q506"/>